<dbReference type="Proteomes" id="UP000623172">
    <property type="component" value="Unassembled WGS sequence"/>
</dbReference>
<gene>
    <name evidence="1" type="ORF">H8696_10395</name>
</gene>
<keyword evidence="2" id="KW-1185">Reference proteome</keyword>
<comment type="caution">
    <text evidence="1">The sequence shown here is derived from an EMBL/GenBank/DDBJ whole genome shotgun (WGS) entry which is preliminary data.</text>
</comment>
<name>A0A926D5T4_9FIRM</name>
<protein>
    <submittedName>
        <fullName evidence="1">Uncharacterized protein</fullName>
    </submittedName>
</protein>
<dbReference type="AlphaFoldDB" id="A0A926D5T4"/>
<organism evidence="1 2">
    <name type="scientific">Gehongia tenuis</name>
    <dbReference type="NCBI Taxonomy" id="2763655"/>
    <lineage>
        <taxon>Bacteria</taxon>
        <taxon>Bacillati</taxon>
        <taxon>Bacillota</taxon>
        <taxon>Clostridia</taxon>
        <taxon>Christensenellales</taxon>
        <taxon>Christensenellaceae</taxon>
        <taxon>Gehongia</taxon>
    </lineage>
</organism>
<dbReference type="RefSeq" id="WP_249317366.1">
    <property type="nucleotide sequence ID" value="NZ_JACRSR010000006.1"/>
</dbReference>
<accession>A0A926D5T4</accession>
<dbReference type="EMBL" id="JACRSR010000006">
    <property type="protein sequence ID" value="MBC8532253.1"/>
    <property type="molecule type" value="Genomic_DNA"/>
</dbReference>
<evidence type="ECO:0000313" key="1">
    <source>
        <dbReference type="EMBL" id="MBC8532253.1"/>
    </source>
</evidence>
<evidence type="ECO:0000313" key="2">
    <source>
        <dbReference type="Proteomes" id="UP000623172"/>
    </source>
</evidence>
<proteinExistence type="predicted"/>
<reference evidence="1" key="1">
    <citation type="submission" date="2020-08" db="EMBL/GenBank/DDBJ databases">
        <title>Genome public.</title>
        <authorList>
            <person name="Liu C."/>
            <person name="Sun Q."/>
        </authorList>
    </citation>
    <scope>NUCLEOTIDE SEQUENCE</scope>
    <source>
        <strain evidence="1">NSJ-53</strain>
    </source>
</reference>
<sequence length="142" mass="16455">MYEKLLETLHRMDDGARPGPWVVRNDNDGSWLPFWVISHELDEEGEWFAELHVGDYGTAKFIAMTRQIIPQVIEALEDMQTELEQGRKERDAAIKDIPHKCWSCANGFYTDNGFDCDLTHYKSGCKDCLSWQWRGVKGDEDV</sequence>